<dbReference type="Proteomes" id="UP000614811">
    <property type="component" value="Unassembled WGS sequence"/>
</dbReference>
<dbReference type="EMBL" id="BMXA01000001">
    <property type="protein sequence ID" value="GHA00247.1"/>
    <property type="molecule type" value="Genomic_DNA"/>
</dbReference>
<dbReference type="InterPro" id="IPR038309">
    <property type="entry name" value="Rsd/AlgQ_sf"/>
</dbReference>
<reference evidence="2" key="2">
    <citation type="submission" date="2020-09" db="EMBL/GenBank/DDBJ databases">
        <authorList>
            <person name="Sun Q."/>
            <person name="Kim S."/>
        </authorList>
    </citation>
    <scope>NUCLEOTIDE SEQUENCE</scope>
    <source>
        <strain evidence="2">KCTC 12711</strain>
    </source>
</reference>
<reference evidence="2" key="1">
    <citation type="journal article" date="2014" name="Int. J. Syst. Evol. Microbiol.">
        <title>Complete genome sequence of Corynebacterium casei LMG S-19264T (=DSM 44701T), isolated from a smear-ripened cheese.</title>
        <authorList>
            <consortium name="US DOE Joint Genome Institute (JGI-PGF)"/>
            <person name="Walter F."/>
            <person name="Albersmeier A."/>
            <person name="Kalinowski J."/>
            <person name="Ruckert C."/>
        </authorList>
    </citation>
    <scope>NUCLEOTIDE SEQUENCE</scope>
    <source>
        <strain evidence="2">KCTC 12711</strain>
    </source>
</reference>
<dbReference type="RefSeq" id="WP_189398529.1">
    <property type="nucleotide sequence ID" value="NZ_BMXA01000001.1"/>
</dbReference>
<dbReference type="Gene3D" id="1.20.120.1370">
    <property type="entry name" value="Regulator of RNA polymerase sigma(70) subunit, domain 4"/>
    <property type="match status" value="1"/>
</dbReference>
<dbReference type="Pfam" id="PF01814">
    <property type="entry name" value="Hemerythrin"/>
    <property type="match status" value="1"/>
</dbReference>
<comment type="caution">
    <text evidence="2">The sequence shown here is derived from an EMBL/GenBank/DDBJ whole genome shotgun (WGS) entry which is preliminary data.</text>
</comment>
<feature type="domain" description="Hemerythrin-like" evidence="1">
    <location>
        <begin position="48"/>
        <end position="178"/>
    </location>
</feature>
<evidence type="ECO:0000259" key="1">
    <source>
        <dbReference type="Pfam" id="PF01814"/>
    </source>
</evidence>
<evidence type="ECO:0000313" key="2">
    <source>
        <dbReference type="EMBL" id="GHA00247.1"/>
    </source>
</evidence>
<keyword evidence="3" id="KW-1185">Reference proteome</keyword>
<dbReference type="AlphaFoldDB" id="A0A918VGT5"/>
<organism evidence="2 3">
    <name type="scientific">Arenicella chitinivorans</name>
    <dbReference type="NCBI Taxonomy" id="1329800"/>
    <lineage>
        <taxon>Bacteria</taxon>
        <taxon>Pseudomonadati</taxon>
        <taxon>Pseudomonadota</taxon>
        <taxon>Gammaproteobacteria</taxon>
        <taxon>Arenicellales</taxon>
        <taxon>Arenicellaceae</taxon>
        <taxon>Arenicella</taxon>
    </lineage>
</organism>
<gene>
    <name evidence="2" type="ORF">GCM10008090_06190</name>
</gene>
<protein>
    <recommendedName>
        <fullName evidence="1">Hemerythrin-like domain-containing protein</fullName>
    </recommendedName>
</protein>
<dbReference type="InterPro" id="IPR012312">
    <property type="entry name" value="Hemerythrin-like"/>
</dbReference>
<sequence length="182" mass="21064">MFDFVGKFFKGRPEKKATTTKAQAQAKAAKRRPSASRGTTGIKYDAALIDNLEHDHEQLVELFGKVWKEGYEASDFEALSAHLVEFKTLFQSHLLKENVKFYAYLEQTMRTDSHSLSVVREFRRDMNDIANAVISFCKKYERSEYTKVAKDSFKKEYQGIGQALVRRVQLEERDLYSLYAPV</sequence>
<evidence type="ECO:0000313" key="3">
    <source>
        <dbReference type="Proteomes" id="UP000614811"/>
    </source>
</evidence>
<accession>A0A918VGT5</accession>
<proteinExistence type="predicted"/>
<name>A0A918VGT5_9GAMM</name>